<dbReference type="Gene3D" id="3.10.520.10">
    <property type="entry name" value="ApbE-like domains"/>
    <property type="match status" value="1"/>
</dbReference>
<comment type="catalytic activity">
    <reaction evidence="9 10">
        <text>L-threonyl-[protein] + FAD = FMN-L-threonyl-[protein] + AMP + H(+)</text>
        <dbReference type="Rhea" id="RHEA:36847"/>
        <dbReference type="Rhea" id="RHEA-COMP:11060"/>
        <dbReference type="Rhea" id="RHEA-COMP:11061"/>
        <dbReference type="ChEBI" id="CHEBI:15378"/>
        <dbReference type="ChEBI" id="CHEBI:30013"/>
        <dbReference type="ChEBI" id="CHEBI:57692"/>
        <dbReference type="ChEBI" id="CHEBI:74257"/>
        <dbReference type="ChEBI" id="CHEBI:456215"/>
        <dbReference type="EC" id="2.7.1.180"/>
    </reaction>
</comment>
<dbReference type="GO" id="GO:0016740">
    <property type="term" value="F:transferase activity"/>
    <property type="evidence" value="ECO:0007669"/>
    <property type="project" value="UniProtKB-UniRule"/>
</dbReference>
<evidence type="ECO:0000256" key="2">
    <source>
        <dbReference type="ARBA" id="ARBA00016337"/>
    </source>
</evidence>
<dbReference type="STRING" id="1423731.FC81_GL001780"/>
<keyword evidence="6 10" id="KW-0274">FAD</keyword>
<evidence type="ECO:0000313" key="12">
    <source>
        <dbReference type="EMBL" id="KRL00945.1"/>
    </source>
</evidence>
<dbReference type="PANTHER" id="PTHR30040">
    <property type="entry name" value="THIAMINE BIOSYNTHESIS LIPOPROTEIN APBE"/>
    <property type="match status" value="1"/>
</dbReference>
<keyword evidence="7 10" id="KW-0460">Magnesium</keyword>
<dbReference type="PIRSF" id="PIRSF006268">
    <property type="entry name" value="ApbE"/>
    <property type="match status" value="1"/>
</dbReference>
<evidence type="ECO:0000256" key="11">
    <source>
        <dbReference type="PIRSR" id="PIRSR006268-2"/>
    </source>
</evidence>
<evidence type="ECO:0000256" key="5">
    <source>
        <dbReference type="ARBA" id="ARBA00022723"/>
    </source>
</evidence>
<evidence type="ECO:0000256" key="6">
    <source>
        <dbReference type="ARBA" id="ARBA00022827"/>
    </source>
</evidence>
<protein>
    <recommendedName>
        <fullName evidence="2 10">FAD:protein FMN transferase</fullName>
        <ecNumber evidence="1 10">2.7.1.180</ecNumber>
    </recommendedName>
    <alternativeName>
        <fullName evidence="8 10">Flavin transferase</fullName>
    </alternativeName>
</protein>
<dbReference type="GO" id="GO:0046872">
    <property type="term" value="F:metal ion binding"/>
    <property type="evidence" value="ECO:0007669"/>
    <property type="project" value="UniProtKB-UniRule"/>
</dbReference>
<evidence type="ECO:0000313" key="13">
    <source>
        <dbReference type="Proteomes" id="UP000051621"/>
    </source>
</evidence>
<evidence type="ECO:0000256" key="9">
    <source>
        <dbReference type="ARBA" id="ARBA00048540"/>
    </source>
</evidence>
<feature type="binding site" evidence="11">
    <location>
        <position position="138"/>
    </location>
    <ligand>
        <name>Mg(2+)</name>
        <dbReference type="ChEBI" id="CHEBI:18420"/>
    </ligand>
</feature>
<evidence type="ECO:0000256" key="7">
    <source>
        <dbReference type="ARBA" id="ARBA00022842"/>
    </source>
</evidence>
<dbReference type="Proteomes" id="UP000051621">
    <property type="component" value="Unassembled WGS sequence"/>
</dbReference>
<reference evidence="12 13" key="1">
    <citation type="journal article" date="2015" name="Genome Announc.">
        <title>Expanding the biotechnology potential of lactobacilli through comparative genomics of 213 strains and associated genera.</title>
        <authorList>
            <person name="Sun Z."/>
            <person name="Harris H.M."/>
            <person name="McCann A."/>
            <person name="Guo C."/>
            <person name="Argimon S."/>
            <person name="Zhang W."/>
            <person name="Yang X."/>
            <person name="Jeffery I.B."/>
            <person name="Cooney J.C."/>
            <person name="Kagawa T.F."/>
            <person name="Liu W."/>
            <person name="Song Y."/>
            <person name="Salvetti E."/>
            <person name="Wrobel A."/>
            <person name="Rasinkangas P."/>
            <person name="Parkhill J."/>
            <person name="Rea M.C."/>
            <person name="O'Sullivan O."/>
            <person name="Ritari J."/>
            <person name="Douillard F.P."/>
            <person name="Paul Ross R."/>
            <person name="Yang R."/>
            <person name="Briner A.E."/>
            <person name="Felis G.E."/>
            <person name="de Vos W.M."/>
            <person name="Barrangou R."/>
            <person name="Klaenhammer T.R."/>
            <person name="Caufield P.W."/>
            <person name="Cui Y."/>
            <person name="Zhang H."/>
            <person name="O'Toole P.W."/>
        </authorList>
    </citation>
    <scope>NUCLEOTIDE SEQUENCE [LARGE SCALE GENOMIC DNA]</scope>
    <source>
        <strain evidence="12 13">DSM 19910</strain>
    </source>
</reference>
<evidence type="ECO:0000256" key="8">
    <source>
        <dbReference type="ARBA" id="ARBA00031306"/>
    </source>
</evidence>
<comment type="cofactor">
    <cofactor evidence="11">
        <name>Mg(2+)</name>
        <dbReference type="ChEBI" id="CHEBI:18420"/>
    </cofactor>
    <cofactor evidence="11">
        <name>Mn(2+)</name>
        <dbReference type="ChEBI" id="CHEBI:29035"/>
    </cofactor>
    <text evidence="11">Magnesium. Can also use manganese.</text>
</comment>
<evidence type="ECO:0000256" key="1">
    <source>
        <dbReference type="ARBA" id="ARBA00011955"/>
    </source>
</evidence>
<evidence type="ECO:0000256" key="10">
    <source>
        <dbReference type="PIRNR" id="PIRNR006268"/>
    </source>
</evidence>
<sequence length="301" mass="33516">MMGTIITLTLEHPKPKPIMAECIRLLHVYEHRFSANDDHSELMQLNHQSGRAPYRIHPEVYKLIKLGKFYSRFPNGNLNIAIGPLVKTWHIGFSDAKVPTAQQIETALSLTDPQNIILDDSNNTVFLRKKGMEIDLGSLAKGFIGDLIIHYLQTQHVEHALLNLGGNVLALGSNTSRNGQPWRIGIQDPAKKLGEYCTIIPAQNQSVVTSGIYQRNLTVGEHFYHHIFNRKTGYPVQTSIASLTIVSDKSVDGEIWTTILFGKPLITIMEAVALLDGIFAIVITCDGQAYDSRVFKRASTS</sequence>
<dbReference type="PANTHER" id="PTHR30040:SF2">
    <property type="entry name" value="FAD:PROTEIN FMN TRANSFERASE"/>
    <property type="match status" value="1"/>
</dbReference>
<proteinExistence type="inferred from homology"/>
<dbReference type="InterPro" id="IPR003374">
    <property type="entry name" value="ApbE-like_sf"/>
</dbReference>
<organism evidence="12 13">
    <name type="scientific">Liquorilactobacillus capillatus DSM 19910</name>
    <dbReference type="NCBI Taxonomy" id="1423731"/>
    <lineage>
        <taxon>Bacteria</taxon>
        <taxon>Bacillati</taxon>
        <taxon>Bacillota</taxon>
        <taxon>Bacilli</taxon>
        <taxon>Lactobacillales</taxon>
        <taxon>Lactobacillaceae</taxon>
        <taxon>Liquorilactobacillus</taxon>
    </lineage>
</organism>
<gene>
    <name evidence="12" type="ORF">FC81_GL001780</name>
</gene>
<keyword evidence="3 10" id="KW-0285">Flavoprotein</keyword>
<comment type="similarity">
    <text evidence="10">Belongs to the ApbE family.</text>
</comment>
<dbReference type="EC" id="2.7.1.180" evidence="1 10"/>
<name>A0A0R1M043_9LACO</name>
<evidence type="ECO:0000256" key="3">
    <source>
        <dbReference type="ARBA" id="ARBA00022630"/>
    </source>
</evidence>
<dbReference type="InterPro" id="IPR024932">
    <property type="entry name" value="ApbE"/>
</dbReference>
<dbReference type="SUPFAM" id="SSF143631">
    <property type="entry name" value="ApbE-like"/>
    <property type="match status" value="1"/>
</dbReference>
<feature type="binding site" evidence="11">
    <location>
        <position position="258"/>
    </location>
    <ligand>
        <name>Mg(2+)</name>
        <dbReference type="ChEBI" id="CHEBI:18420"/>
    </ligand>
</feature>
<keyword evidence="4 10" id="KW-0808">Transferase</keyword>
<dbReference type="PATRIC" id="fig|1423731.3.peg.1823"/>
<dbReference type="Pfam" id="PF02424">
    <property type="entry name" value="ApbE"/>
    <property type="match status" value="1"/>
</dbReference>
<comment type="caution">
    <text evidence="12">The sequence shown here is derived from an EMBL/GenBank/DDBJ whole genome shotgun (WGS) entry which is preliminary data.</text>
</comment>
<dbReference type="EMBL" id="AZEF01000032">
    <property type="protein sequence ID" value="KRL00945.1"/>
    <property type="molecule type" value="Genomic_DNA"/>
</dbReference>
<keyword evidence="13" id="KW-1185">Reference proteome</keyword>
<keyword evidence="5 10" id="KW-0479">Metal-binding</keyword>
<accession>A0A0R1M043</accession>
<dbReference type="AlphaFoldDB" id="A0A0R1M043"/>
<evidence type="ECO:0000256" key="4">
    <source>
        <dbReference type="ARBA" id="ARBA00022679"/>
    </source>
</evidence>